<dbReference type="GO" id="GO:0000423">
    <property type="term" value="P:mitophagy"/>
    <property type="evidence" value="ECO:0007669"/>
    <property type="project" value="UniProtKB-ARBA"/>
</dbReference>
<dbReference type="eggNOG" id="KOG2883">
    <property type="taxonomic scope" value="Eukaryota"/>
</dbReference>
<dbReference type="Gene3D" id="3.30.70.100">
    <property type="match status" value="2"/>
</dbReference>
<sequence>MFRAALRRASTHASLNARVRGAFRALATSATQKTGGIYEVRTYDIEPSRLDEYLAMCADSANERKKVTNEGFVGFFVTELGGDAHEVTHVYRYDDYDARDDARNAMKRSETWTAFLKASKPMVRRQKSEIFLEATKATASAGMEANDVLRRAREGNGGRADGVFEWRRYQLELGYNPIPKLVDALAKGLPSKLASDRDGRGELVWMGYSDVGKLNQFVELWRYDCYQDHIKAREAARSADAWRAAINEIAPMVQMFDTQLMRPAAASPIK</sequence>
<dbReference type="PANTHER" id="PTHR21017:SF17">
    <property type="entry name" value="PROTEIN NIPSNAP"/>
    <property type="match status" value="1"/>
</dbReference>
<dbReference type="KEGG" id="olu:OSTLU_89274"/>
<dbReference type="GO" id="GO:0005739">
    <property type="term" value="C:mitochondrion"/>
    <property type="evidence" value="ECO:0007669"/>
    <property type="project" value="TreeGrafter"/>
</dbReference>
<dbReference type="AlphaFoldDB" id="A4S8B9"/>
<proteinExistence type="inferred from homology"/>
<comment type="similarity">
    <text evidence="1">Belongs to the NipSnap family.</text>
</comment>
<dbReference type="HOGENOM" id="CLU_090841_0_0_1"/>
<dbReference type="Proteomes" id="UP000001568">
    <property type="component" value="Chromosome 15"/>
</dbReference>
<protein>
    <recommendedName>
        <fullName evidence="2">NIPSNAP domain-containing protein</fullName>
    </recommendedName>
</protein>
<accession>A4S8B9</accession>
<keyword evidence="4" id="KW-1185">Reference proteome</keyword>
<evidence type="ECO:0000313" key="3">
    <source>
        <dbReference type="EMBL" id="ABO99887.1"/>
    </source>
</evidence>
<dbReference type="STRING" id="436017.A4S8B9"/>
<dbReference type="PANTHER" id="PTHR21017">
    <property type="entry name" value="NIPSNAP-RELATED"/>
    <property type="match status" value="1"/>
</dbReference>
<dbReference type="OMA" id="WYESADH"/>
<evidence type="ECO:0000313" key="4">
    <source>
        <dbReference type="Proteomes" id="UP000001568"/>
    </source>
</evidence>
<gene>
    <name evidence="3" type="ORF">OSTLU_89274</name>
</gene>
<dbReference type="RefSeq" id="XP_001421594.1">
    <property type="nucleotide sequence ID" value="XM_001421557.1"/>
</dbReference>
<dbReference type="InterPro" id="IPR012577">
    <property type="entry name" value="NIPSNAP"/>
</dbReference>
<dbReference type="Pfam" id="PF07978">
    <property type="entry name" value="NIPSNAP"/>
    <property type="match status" value="2"/>
</dbReference>
<evidence type="ECO:0000256" key="1">
    <source>
        <dbReference type="ARBA" id="ARBA00005291"/>
    </source>
</evidence>
<dbReference type="InterPro" id="IPR051557">
    <property type="entry name" value="NipSnap_domain"/>
</dbReference>
<dbReference type="GeneID" id="5005632"/>
<dbReference type="EMBL" id="CP000595">
    <property type="protein sequence ID" value="ABO99887.1"/>
    <property type="molecule type" value="Genomic_DNA"/>
</dbReference>
<organism evidence="3 4">
    <name type="scientific">Ostreococcus lucimarinus (strain CCE9901)</name>
    <dbReference type="NCBI Taxonomy" id="436017"/>
    <lineage>
        <taxon>Eukaryota</taxon>
        <taxon>Viridiplantae</taxon>
        <taxon>Chlorophyta</taxon>
        <taxon>Mamiellophyceae</taxon>
        <taxon>Mamiellales</taxon>
        <taxon>Bathycoccaceae</taxon>
        <taxon>Ostreococcus</taxon>
    </lineage>
</organism>
<dbReference type="OrthoDB" id="10262843at2759"/>
<reference evidence="3 4" key="1">
    <citation type="journal article" date="2007" name="Proc. Natl. Acad. Sci. U.S.A.">
        <title>The tiny eukaryote Ostreococcus provides genomic insights into the paradox of plankton speciation.</title>
        <authorList>
            <person name="Palenik B."/>
            <person name="Grimwood J."/>
            <person name="Aerts A."/>
            <person name="Rouze P."/>
            <person name="Salamov A."/>
            <person name="Putnam N."/>
            <person name="Dupont C."/>
            <person name="Jorgensen R."/>
            <person name="Derelle E."/>
            <person name="Rombauts S."/>
            <person name="Zhou K."/>
            <person name="Otillar R."/>
            <person name="Merchant S.S."/>
            <person name="Podell S."/>
            <person name="Gaasterland T."/>
            <person name="Napoli C."/>
            <person name="Gendler K."/>
            <person name="Manuell A."/>
            <person name="Tai V."/>
            <person name="Vallon O."/>
            <person name="Piganeau G."/>
            <person name="Jancek S."/>
            <person name="Heijde M."/>
            <person name="Jabbari K."/>
            <person name="Bowler C."/>
            <person name="Lohr M."/>
            <person name="Robbens S."/>
            <person name="Werner G."/>
            <person name="Dubchak I."/>
            <person name="Pazour G.J."/>
            <person name="Ren Q."/>
            <person name="Paulsen I."/>
            <person name="Delwiche C."/>
            <person name="Schmutz J."/>
            <person name="Rokhsar D."/>
            <person name="Van de Peer Y."/>
            <person name="Moreau H."/>
            <person name="Grigoriev I.V."/>
        </authorList>
    </citation>
    <scope>NUCLEOTIDE SEQUENCE [LARGE SCALE GENOMIC DNA]</scope>
    <source>
        <strain evidence="3 4">CCE9901</strain>
    </source>
</reference>
<dbReference type="SUPFAM" id="SSF54909">
    <property type="entry name" value="Dimeric alpha+beta barrel"/>
    <property type="match status" value="2"/>
</dbReference>
<feature type="domain" description="NIPSNAP" evidence="2">
    <location>
        <begin position="197"/>
        <end position="268"/>
    </location>
</feature>
<name>A4S8B9_OSTLU</name>
<dbReference type="InterPro" id="IPR011008">
    <property type="entry name" value="Dimeric_a/b-barrel"/>
</dbReference>
<feature type="domain" description="NIPSNAP" evidence="2">
    <location>
        <begin position="38"/>
        <end position="132"/>
    </location>
</feature>
<evidence type="ECO:0000259" key="2">
    <source>
        <dbReference type="Pfam" id="PF07978"/>
    </source>
</evidence>
<dbReference type="Gramene" id="ABO99887">
    <property type="protein sequence ID" value="ABO99887"/>
    <property type="gene ID" value="OSTLU_89274"/>
</dbReference>